<feature type="domain" description="Cyclin-D1-binding protein 1-like N-terminal" evidence="7">
    <location>
        <begin position="51"/>
        <end position="204"/>
    </location>
</feature>
<name>A0A4U0TJL2_9PEZI</name>
<evidence type="ECO:0000256" key="6">
    <source>
        <dbReference type="ARBA" id="ARBA00023306"/>
    </source>
</evidence>
<dbReference type="EMBL" id="NAJL01000091">
    <property type="protein sequence ID" value="TKA21946.1"/>
    <property type="molecule type" value="Genomic_DNA"/>
</dbReference>
<comment type="subcellular location">
    <subcellularLocation>
        <location evidence="2">Cytoplasm</location>
    </subcellularLocation>
    <subcellularLocation>
        <location evidence="1">Nucleus</location>
    </subcellularLocation>
</comment>
<protein>
    <submittedName>
        <fullName evidence="9">Uncharacterized protein</fullName>
    </submittedName>
</protein>
<accession>A0A4U0TJL2</accession>
<evidence type="ECO:0000256" key="3">
    <source>
        <dbReference type="ARBA" id="ARBA00008940"/>
    </source>
</evidence>
<gene>
    <name evidence="9" type="ORF">B0A50_08642</name>
</gene>
<dbReference type="Proteomes" id="UP000308549">
    <property type="component" value="Unassembled WGS sequence"/>
</dbReference>
<dbReference type="PANTHER" id="PTHR15492">
    <property type="entry name" value="CYCLIN D1-BINDING PROTEIN 1"/>
    <property type="match status" value="1"/>
</dbReference>
<evidence type="ECO:0000256" key="1">
    <source>
        <dbReference type="ARBA" id="ARBA00004123"/>
    </source>
</evidence>
<evidence type="ECO:0000256" key="2">
    <source>
        <dbReference type="ARBA" id="ARBA00004496"/>
    </source>
</evidence>
<evidence type="ECO:0000313" key="10">
    <source>
        <dbReference type="Proteomes" id="UP000308549"/>
    </source>
</evidence>
<dbReference type="AlphaFoldDB" id="A0A4U0TJL2"/>
<comment type="caution">
    <text evidence="9">The sequence shown here is derived from an EMBL/GenBank/DDBJ whole genome shotgun (WGS) entry which is preliminary data.</text>
</comment>
<feature type="domain" description="Cyclin-D1-binding protein 1-like C-terminal" evidence="8">
    <location>
        <begin position="225"/>
        <end position="331"/>
    </location>
</feature>
<dbReference type="PANTHER" id="PTHR15492:SF1">
    <property type="entry name" value="CYCLIN-D1-BINDING PROTEIN 1"/>
    <property type="match status" value="1"/>
</dbReference>
<comment type="similarity">
    <text evidence="3">Belongs to the CCNDBP1 family.</text>
</comment>
<evidence type="ECO:0000256" key="5">
    <source>
        <dbReference type="ARBA" id="ARBA00023242"/>
    </source>
</evidence>
<keyword evidence="6" id="KW-0131">Cell cycle</keyword>
<dbReference type="InterPro" id="IPR049318">
    <property type="entry name" value="GCIP_C"/>
</dbReference>
<evidence type="ECO:0000313" key="9">
    <source>
        <dbReference type="EMBL" id="TKA21946.1"/>
    </source>
</evidence>
<keyword evidence="5" id="KW-0539">Nucleus</keyword>
<reference evidence="9 10" key="1">
    <citation type="submission" date="2017-03" db="EMBL/GenBank/DDBJ databases">
        <title>Genomes of endolithic fungi from Antarctica.</title>
        <authorList>
            <person name="Coleine C."/>
            <person name="Masonjones S."/>
            <person name="Stajich J.E."/>
        </authorList>
    </citation>
    <scope>NUCLEOTIDE SEQUENCE [LARGE SCALE GENOMIC DNA]</scope>
    <source>
        <strain evidence="9 10">CCFEE 6315</strain>
    </source>
</reference>
<dbReference type="GO" id="GO:0005737">
    <property type="term" value="C:cytoplasm"/>
    <property type="evidence" value="ECO:0007669"/>
    <property type="project" value="UniProtKB-SubCell"/>
</dbReference>
<dbReference type="Pfam" id="PF13324">
    <property type="entry name" value="GCIP_N"/>
    <property type="match status" value="1"/>
</dbReference>
<evidence type="ECO:0000256" key="4">
    <source>
        <dbReference type="ARBA" id="ARBA00022490"/>
    </source>
</evidence>
<organism evidence="9 10">
    <name type="scientific">Salinomyces thailandicus</name>
    <dbReference type="NCBI Taxonomy" id="706561"/>
    <lineage>
        <taxon>Eukaryota</taxon>
        <taxon>Fungi</taxon>
        <taxon>Dikarya</taxon>
        <taxon>Ascomycota</taxon>
        <taxon>Pezizomycotina</taxon>
        <taxon>Dothideomycetes</taxon>
        <taxon>Dothideomycetidae</taxon>
        <taxon>Mycosphaerellales</taxon>
        <taxon>Teratosphaeriaceae</taxon>
        <taxon>Salinomyces</taxon>
    </lineage>
</organism>
<sequence length="363" mass="39962">MAPDANQIRLLQELITSTGTQLAEYIAILTPGAAIPALPHTDNPPHPLHVLRDAAQLVKAHTTKLGLLAINAPFTPSAVRGVLSELATTCIPAMMSASHICHQQRAVWGAVMAAESQARVRRVFRELEMLLDELRAVARESSGGGGNGSAGRRDSLSSTGVVWESCDAVVELARLDVAGLAVQKAEQWRDTIKDAIEELREWKEGEDLDSEGLDELLDDGDEGVEGDRDSIEDIFNAANSMPKDRPELKKLVDDVDGKLKKVVLLYTAVIKRRLKIFKVEESDGGAQANIKRLDKTLHSLRRVPNQVDDLASCFYDLDEERVKQALSKCIDEAISTATTVQRNWQDTEDEFTTWSGKWKEAMS</sequence>
<evidence type="ECO:0000259" key="7">
    <source>
        <dbReference type="Pfam" id="PF13324"/>
    </source>
</evidence>
<keyword evidence="4" id="KW-0963">Cytoplasm</keyword>
<dbReference type="OrthoDB" id="4088536at2759"/>
<dbReference type="Pfam" id="PF20936">
    <property type="entry name" value="GCIP_C"/>
    <property type="match status" value="1"/>
</dbReference>
<dbReference type="Gene3D" id="1.20.1420.10">
    <property type="entry name" value="Talin, central domain"/>
    <property type="match status" value="1"/>
</dbReference>
<proteinExistence type="inferred from homology"/>
<dbReference type="Gene3D" id="1.20.1410.10">
    <property type="entry name" value="I/LWEQ domain"/>
    <property type="match status" value="1"/>
</dbReference>
<dbReference type="InterPro" id="IPR049317">
    <property type="entry name" value="GCIP-like_N"/>
</dbReference>
<evidence type="ECO:0000259" key="8">
    <source>
        <dbReference type="Pfam" id="PF20936"/>
    </source>
</evidence>
<dbReference type="InterPro" id="IPR026907">
    <property type="entry name" value="GCIP-like"/>
</dbReference>
<keyword evidence="10" id="KW-1185">Reference proteome</keyword>
<dbReference type="GO" id="GO:0005634">
    <property type="term" value="C:nucleus"/>
    <property type="evidence" value="ECO:0007669"/>
    <property type="project" value="UniProtKB-SubCell"/>
</dbReference>